<keyword evidence="9" id="KW-0539">Nucleus</keyword>
<evidence type="ECO:0000256" key="8">
    <source>
        <dbReference type="ARBA" id="ARBA00022786"/>
    </source>
</evidence>
<evidence type="ECO:0000313" key="11">
    <source>
        <dbReference type="EMBL" id="AZM32564.1"/>
    </source>
</evidence>
<evidence type="ECO:0000256" key="6">
    <source>
        <dbReference type="ARBA" id="ARBA00022490"/>
    </source>
</evidence>
<evidence type="ECO:0000256" key="4">
    <source>
        <dbReference type="ARBA" id="ARBA00005288"/>
    </source>
</evidence>
<protein>
    <submittedName>
        <fullName evidence="11">Kelch-like ECH-associated protein 1</fullName>
    </submittedName>
</protein>
<dbReference type="InterPro" id="IPR015915">
    <property type="entry name" value="Kelch-typ_b-propeller"/>
</dbReference>
<dbReference type="PIRSF" id="PIRSF037037">
    <property type="entry name" value="Kelch-like_protein_gigaxonin"/>
    <property type="match status" value="1"/>
</dbReference>
<dbReference type="Pfam" id="PF00651">
    <property type="entry name" value="BTB"/>
    <property type="match status" value="1"/>
</dbReference>
<reference evidence="11" key="1">
    <citation type="submission" date="2018-09" db="EMBL/GenBank/DDBJ databases">
        <title>unpublished.</title>
        <authorList>
            <person name="Planelles D."/>
            <person name="Rodriguez-Cebria M.S."/>
        </authorList>
    </citation>
    <scope>NUCLEOTIDE SEQUENCE</scope>
</reference>
<feature type="domain" description="BTB" evidence="10">
    <location>
        <begin position="80"/>
        <end position="147"/>
    </location>
</feature>
<dbReference type="EMBL" id="MH922933">
    <property type="protein sequence ID" value="AZM32564.1"/>
    <property type="molecule type" value="mRNA"/>
</dbReference>
<dbReference type="UniPathway" id="UPA00143"/>
<dbReference type="InterPro" id="IPR047098">
    <property type="entry name" value="KEAP1_BACK"/>
</dbReference>
<keyword evidence="5" id="KW-0880">Kelch repeat</keyword>
<dbReference type="Pfam" id="PF01344">
    <property type="entry name" value="Kelch_1"/>
    <property type="match status" value="3"/>
</dbReference>
<dbReference type="Gene3D" id="1.25.40.420">
    <property type="match status" value="1"/>
</dbReference>
<dbReference type="SUPFAM" id="SSF117281">
    <property type="entry name" value="Kelch motif"/>
    <property type="match status" value="1"/>
</dbReference>
<dbReference type="SMART" id="SM00225">
    <property type="entry name" value="BTB"/>
    <property type="match status" value="1"/>
</dbReference>
<organism evidence="11">
    <name type="scientific">Cristaria plicata</name>
    <name type="common">Cockscomb pearl mussel</name>
    <dbReference type="NCBI Taxonomy" id="165446"/>
    <lineage>
        <taxon>Eukaryota</taxon>
        <taxon>Metazoa</taxon>
        <taxon>Spiralia</taxon>
        <taxon>Lophotrochozoa</taxon>
        <taxon>Mollusca</taxon>
        <taxon>Bivalvia</taxon>
        <taxon>Autobranchia</taxon>
        <taxon>Heteroconchia</taxon>
        <taxon>Palaeoheterodonta</taxon>
        <taxon>Unionida</taxon>
        <taxon>Unionoidea</taxon>
        <taxon>Unionidae</taxon>
        <taxon>Anodontinae</taxon>
        <taxon>Cristaria</taxon>
    </lineage>
</organism>
<dbReference type="PANTHER" id="PTHR24412:SF401">
    <property type="entry name" value="FI11917P"/>
    <property type="match status" value="1"/>
</dbReference>
<sequence length="612" mass="68332">MYIIRLPSRKPKKFTMTNPTLEFTEFEKKIAERAGISSCYLPKPVTTGDSADGSMHFTITKHPKEALEVMNVLRRSSKLCDVTLVVSEEKFLTHKIVLASASPYFRAMFTGGMREEEMTTIPLHGISPCTLAVLIEFAYTAEIRVNEMNVCYLLPAATMFQMNHVVEACCVFLEHQLDASNCIGIADFASEHGCADLEAKARDYIHKHFSDVICCDEFLMLNPCQLINLIKHDELNVRCESEVFNAVIRWVQHDSEKRLCKLENMLAAVRCHFLSPTFLEKQLKHCNVLKKMPQCQEYLSKIFQGLKLHQTFAEKPRKPCSPLAIFTAGGYLRQSLSNFECFNPQTKQWIRLPDLPTPRSGLSGCFVKGSFYAVGGRNNSPEGNMDSNSLDMYDSLRNSWVPKCPMSVPRNRVGVGVIDNMIYALGGSQGQHHHNTLESYDPDVDKWVTLAPMSTKRIGVGVATVNRLLFAVGGFDGQNRLRSVECYDPEKNEWRSVAPMNSTRSGAGVAALDGYLYVVGGYDSNSQLRTVERYCLNSNRWEFVAPMRSPRSALTVASLGGNLYAIGGYDGTDFLSSIECYDPDKNEWTDVTNMSCGRSGHGVAVGPEPANS</sequence>
<dbReference type="InterPro" id="IPR011333">
    <property type="entry name" value="SKP1/BTB/POZ_sf"/>
</dbReference>
<dbReference type="FunFam" id="2.120.10.80:FF:000024">
    <property type="entry name" value="Kelch-like ECH-associated protein 1"/>
    <property type="match status" value="1"/>
</dbReference>
<comment type="similarity">
    <text evidence="4">Belongs to the KEAP1 family.</text>
</comment>
<dbReference type="PROSITE" id="PS50097">
    <property type="entry name" value="BTB"/>
    <property type="match status" value="1"/>
</dbReference>
<dbReference type="InterPro" id="IPR000210">
    <property type="entry name" value="BTB/POZ_dom"/>
</dbReference>
<proteinExistence type="evidence at transcript level"/>
<dbReference type="SUPFAM" id="SSF54695">
    <property type="entry name" value="POZ domain"/>
    <property type="match status" value="1"/>
</dbReference>
<dbReference type="Gene3D" id="2.120.10.80">
    <property type="entry name" value="Kelch-type beta propeller"/>
    <property type="match status" value="1"/>
</dbReference>
<evidence type="ECO:0000256" key="3">
    <source>
        <dbReference type="ARBA" id="ARBA00004906"/>
    </source>
</evidence>
<dbReference type="Pfam" id="PF07707">
    <property type="entry name" value="BACK"/>
    <property type="match status" value="1"/>
</dbReference>
<evidence type="ECO:0000259" key="10">
    <source>
        <dbReference type="PROSITE" id="PS50097"/>
    </source>
</evidence>
<dbReference type="Gene3D" id="3.30.710.10">
    <property type="entry name" value="Potassium Channel Kv1.1, Chain A"/>
    <property type="match status" value="1"/>
</dbReference>
<dbReference type="FunFam" id="1.25.40.420:FF:000001">
    <property type="entry name" value="Kelch-like family member 12"/>
    <property type="match status" value="1"/>
</dbReference>
<accession>A0A3S8V9A9</accession>
<evidence type="ECO:0000256" key="2">
    <source>
        <dbReference type="ARBA" id="ARBA00004496"/>
    </source>
</evidence>
<dbReference type="PANTHER" id="PTHR24412">
    <property type="entry name" value="KELCH PROTEIN"/>
    <property type="match status" value="1"/>
</dbReference>
<dbReference type="SMR" id="A0A3S8V9A9"/>
<dbReference type="AlphaFoldDB" id="A0A3S8V9A9"/>
<dbReference type="CDD" id="cd18458">
    <property type="entry name" value="BACK_KLHL19_KEAP1"/>
    <property type="match status" value="1"/>
</dbReference>
<dbReference type="InterPro" id="IPR006652">
    <property type="entry name" value="Kelch_1"/>
</dbReference>
<evidence type="ECO:0000256" key="5">
    <source>
        <dbReference type="ARBA" id="ARBA00022441"/>
    </source>
</evidence>
<dbReference type="SMART" id="SM00875">
    <property type="entry name" value="BACK"/>
    <property type="match status" value="1"/>
</dbReference>
<name>A0A3S8V9A9_CRIPL</name>
<dbReference type="GO" id="GO:0005634">
    <property type="term" value="C:nucleus"/>
    <property type="evidence" value="ECO:0007669"/>
    <property type="project" value="UniProtKB-SubCell"/>
</dbReference>
<comment type="subcellular location">
    <subcellularLocation>
        <location evidence="2">Cytoplasm</location>
    </subcellularLocation>
    <subcellularLocation>
        <location evidence="1">Nucleus</location>
    </subcellularLocation>
</comment>
<keyword evidence="8" id="KW-0833">Ubl conjugation pathway</keyword>
<keyword evidence="6" id="KW-0963">Cytoplasm</keyword>
<comment type="pathway">
    <text evidence="3">Protein modification; protein ubiquitination.</text>
</comment>
<dbReference type="GO" id="GO:0016567">
    <property type="term" value="P:protein ubiquitination"/>
    <property type="evidence" value="ECO:0007669"/>
    <property type="project" value="UniProtKB-UniPathway"/>
</dbReference>
<evidence type="ECO:0000256" key="7">
    <source>
        <dbReference type="ARBA" id="ARBA00022737"/>
    </source>
</evidence>
<evidence type="ECO:0000256" key="9">
    <source>
        <dbReference type="ARBA" id="ARBA00023242"/>
    </source>
</evidence>
<dbReference type="GO" id="GO:0005737">
    <property type="term" value="C:cytoplasm"/>
    <property type="evidence" value="ECO:0007669"/>
    <property type="project" value="UniProtKB-SubCell"/>
</dbReference>
<evidence type="ECO:0000256" key="1">
    <source>
        <dbReference type="ARBA" id="ARBA00004123"/>
    </source>
</evidence>
<dbReference type="Pfam" id="PF24681">
    <property type="entry name" value="Kelch_KLHDC2_KLHL20_DRC7"/>
    <property type="match status" value="1"/>
</dbReference>
<keyword evidence="7" id="KW-0677">Repeat</keyword>
<dbReference type="InterPro" id="IPR017096">
    <property type="entry name" value="BTB-kelch_protein"/>
</dbReference>
<dbReference type="FunFam" id="3.30.710.10:FF:000001">
    <property type="entry name" value="Kelch-like family member 20"/>
    <property type="match status" value="1"/>
</dbReference>
<dbReference type="SMART" id="SM00612">
    <property type="entry name" value="Kelch"/>
    <property type="match status" value="6"/>
</dbReference>
<dbReference type="InterPro" id="IPR011705">
    <property type="entry name" value="BACK"/>
</dbReference>